<dbReference type="AlphaFoldDB" id="A0A9Q3KDN3"/>
<feature type="region of interest" description="Disordered" evidence="1">
    <location>
        <begin position="1"/>
        <end position="47"/>
    </location>
</feature>
<dbReference type="Proteomes" id="UP000765509">
    <property type="component" value="Unassembled WGS sequence"/>
</dbReference>
<evidence type="ECO:0000313" key="3">
    <source>
        <dbReference type="Proteomes" id="UP000765509"/>
    </source>
</evidence>
<feature type="compositionally biased region" description="Basic and acidic residues" evidence="1">
    <location>
        <begin position="139"/>
        <end position="165"/>
    </location>
</feature>
<feature type="compositionally biased region" description="Low complexity" evidence="1">
    <location>
        <begin position="1"/>
        <end position="17"/>
    </location>
</feature>
<comment type="caution">
    <text evidence="2">The sequence shown here is derived from an EMBL/GenBank/DDBJ whole genome shotgun (WGS) entry which is preliminary data.</text>
</comment>
<feature type="non-terminal residue" evidence="2">
    <location>
        <position position="1"/>
    </location>
</feature>
<sequence length="165" mass="17928">SSIKESSSGSSISESSIYIQTRPVPRGQPTGEEQIEDARSSTSSQRLASTFETLIESPGADITSIPVVRPESFPTCNSEDIQVSVQELVYGRKVAGVGTSAKPLDKHHELLSSIEEAHGSMKYSRPSEGLDTLVLQRKSPQDKNLVEKPKNFVRGPEERVGSKES</sequence>
<reference evidence="2" key="1">
    <citation type="submission" date="2021-03" db="EMBL/GenBank/DDBJ databases">
        <title>Draft genome sequence of rust myrtle Austropuccinia psidii MF-1, a brazilian biotype.</title>
        <authorList>
            <person name="Quecine M.C."/>
            <person name="Pachon D.M.R."/>
            <person name="Bonatelli M.L."/>
            <person name="Correr F.H."/>
            <person name="Franceschini L.M."/>
            <person name="Leite T.F."/>
            <person name="Margarido G.R.A."/>
            <person name="Almeida C.A."/>
            <person name="Ferrarezi J.A."/>
            <person name="Labate C.A."/>
        </authorList>
    </citation>
    <scope>NUCLEOTIDE SEQUENCE</scope>
    <source>
        <strain evidence="2">MF-1</strain>
    </source>
</reference>
<gene>
    <name evidence="2" type="ORF">O181_118924</name>
</gene>
<name>A0A9Q3KDN3_9BASI</name>
<evidence type="ECO:0000313" key="2">
    <source>
        <dbReference type="EMBL" id="MBW0579209.1"/>
    </source>
</evidence>
<dbReference type="EMBL" id="AVOT02104539">
    <property type="protein sequence ID" value="MBW0579209.1"/>
    <property type="molecule type" value="Genomic_DNA"/>
</dbReference>
<evidence type="ECO:0000256" key="1">
    <source>
        <dbReference type="SAM" id="MobiDB-lite"/>
    </source>
</evidence>
<feature type="region of interest" description="Disordered" evidence="1">
    <location>
        <begin position="137"/>
        <end position="165"/>
    </location>
</feature>
<protein>
    <submittedName>
        <fullName evidence="2">Uncharacterized protein</fullName>
    </submittedName>
</protein>
<organism evidence="2 3">
    <name type="scientific">Austropuccinia psidii MF-1</name>
    <dbReference type="NCBI Taxonomy" id="1389203"/>
    <lineage>
        <taxon>Eukaryota</taxon>
        <taxon>Fungi</taxon>
        <taxon>Dikarya</taxon>
        <taxon>Basidiomycota</taxon>
        <taxon>Pucciniomycotina</taxon>
        <taxon>Pucciniomycetes</taxon>
        <taxon>Pucciniales</taxon>
        <taxon>Sphaerophragmiaceae</taxon>
        <taxon>Austropuccinia</taxon>
    </lineage>
</organism>
<accession>A0A9Q3KDN3</accession>
<keyword evidence="3" id="KW-1185">Reference proteome</keyword>
<proteinExistence type="predicted"/>